<keyword evidence="2" id="KW-0472">Membrane</keyword>
<evidence type="ECO:0008006" key="5">
    <source>
        <dbReference type="Google" id="ProtNLM"/>
    </source>
</evidence>
<sequence length="241" mass="26802">MRRRTKALEIPSVVACWMVMLLTGGDGRSFVMVRQWRKLLTSGLVMEEITTRFGASFWWLAVNVGSTIWVCWTAVTVRQWRQDVDVAAMAGVCRTTTSGRRSPPTGAAPFQPALASSATSILTQEPLPKATILPSLRAKENILVPPQHPCRRRREQSLPPSAPKTVALAFPSFVVAGDGRCVQNQGRRHRPFSSLLRSRAGKPPSLSFSRTRKALSRSFVKRGLRHSGRHEPEHPRATDRS</sequence>
<evidence type="ECO:0000256" key="2">
    <source>
        <dbReference type="SAM" id="Phobius"/>
    </source>
</evidence>
<feature type="transmembrane region" description="Helical" evidence="2">
    <location>
        <begin position="12"/>
        <end position="33"/>
    </location>
</feature>
<organism evidence="3 4">
    <name type="scientific">Vigna mungo</name>
    <name type="common">Black gram</name>
    <name type="synonym">Phaseolus mungo</name>
    <dbReference type="NCBI Taxonomy" id="3915"/>
    <lineage>
        <taxon>Eukaryota</taxon>
        <taxon>Viridiplantae</taxon>
        <taxon>Streptophyta</taxon>
        <taxon>Embryophyta</taxon>
        <taxon>Tracheophyta</taxon>
        <taxon>Spermatophyta</taxon>
        <taxon>Magnoliopsida</taxon>
        <taxon>eudicotyledons</taxon>
        <taxon>Gunneridae</taxon>
        <taxon>Pentapetalae</taxon>
        <taxon>rosids</taxon>
        <taxon>fabids</taxon>
        <taxon>Fabales</taxon>
        <taxon>Fabaceae</taxon>
        <taxon>Papilionoideae</taxon>
        <taxon>50 kb inversion clade</taxon>
        <taxon>NPAAA clade</taxon>
        <taxon>indigoferoid/millettioid clade</taxon>
        <taxon>Phaseoleae</taxon>
        <taxon>Vigna</taxon>
    </lineage>
</organism>
<dbReference type="EMBL" id="CP144698">
    <property type="protein sequence ID" value="WVZ17222.1"/>
    <property type="molecule type" value="Genomic_DNA"/>
</dbReference>
<proteinExistence type="predicted"/>
<feature type="region of interest" description="Disordered" evidence="1">
    <location>
        <begin position="181"/>
        <end position="241"/>
    </location>
</feature>
<gene>
    <name evidence="3" type="ORF">V8G54_010204</name>
</gene>
<evidence type="ECO:0000256" key="1">
    <source>
        <dbReference type="SAM" id="MobiDB-lite"/>
    </source>
</evidence>
<keyword evidence="4" id="KW-1185">Reference proteome</keyword>
<keyword evidence="2" id="KW-0812">Transmembrane</keyword>
<accession>A0AAQ3S4N0</accession>
<evidence type="ECO:0000313" key="3">
    <source>
        <dbReference type="EMBL" id="WVZ17222.1"/>
    </source>
</evidence>
<protein>
    <recommendedName>
        <fullName evidence="5">Transmembrane protein</fullName>
    </recommendedName>
</protein>
<feature type="transmembrane region" description="Helical" evidence="2">
    <location>
        <begin position="53"/>
        <end position="72"/>
    </location>
</feature>
<keyword evidence="2" id="KW-1133">Transmembrane helix</keyword>
<feature type="compositionally biased region" description="Basic and acidic residues" evidence="1">
    <location>
        <begin position="229"/>
        <end position="241"/>
    </location>
</feature>
<reference evidence="3 4" key="1">
    <citation type="journal article" date="2023" name="Life. Sci Alliance">
        <title>Evolutionary insights into 3D genome organization and epigenetic landscape of Vigna mungo.</title>
        <authorList>
            <person name="Junaid A."/>
            <person name="Singh B."/>
            <person name="Bhatia S."/>
        </authorList>
    </citation>
    <scope>NUCLEOTIDE SEQUENCE [LARGE SCALE GENOMIC DNA]</scope>
    <source>
        <strain evidence="3">Urdbean</strain>
    </source>
</reference>
<dbReference type="Proteomes" id="UP001374535">
    <property type="component" value="Chromosome 3"/>
</dbReference>
<feature type="compositionally biased region" description="Basic residues" evidence="1">
    <location>
        <begin position="210"/>
        <end position="228"/>
    </location>
</feature>
<dbReference type="AlphaFoldDB" id="A0AAQ3S4N0"/>
<evidence type="ECO:0000313" key="4">
    <source>
        <dbReference type="Proteomes" id="UP001374535"/>
    </source>
</evidence>
<name>A0AAQ3S4N0_VIGMU</name>